<evidence type="ECO:0000256" key="2">
    <source>
        <dbReference type="ARBA" id="ARBA00022687"/>
    </source>
</evidence>
<keyword evidence="12" id="KW-1185">Reference proteome</keyword>
<dbReference type="InterPro" id="IPR052475">
    <property type="entry name" value="Wnt_Signal_Transd_Protein"/>
</dbReference>
<protein>
    <recommendedName>
        <fullName evidence="10">PHD-type domain-containing protein</fullName>
    </recommendedName>
</protein>
<evidence type="ECO:0000256" key="6">
    <source>
        <dbReference type="ARBA" id="ARBA00023242"/>
    </source>
</evidence>
<dbReference type="AlphaFoldDB" id="A0AAN9Y6I7"/>
<evidence type="ECO:0000256" key="9">
    <source>
        <dbReference type="SAM" id="MobiDB-lite"/>
    </source>
</evidence>
<dbReference type="Gene3D" id="3.30.40.10">
    <property type="entry name" value="Zinc/RING finger domain, C3HC4 (zinc finger)"/>
    <property type="match status" value="1"/>
</dbReference>
<feature type="compositionally biased region" description="Low complexity" evidence="9">
    <location>
        <begin position="902"/>
        <end position="914"/>
    </location>
</feature>
<dbReference type="SMART" id="SM00249">
    <property type="entry name" value="PHD"/>
    <property type="match status" value="1"/>
</dbReference>
<feature type="compositionally biased region" description="Low complexity" evidence="9">
    <location>
        <begin position="743"/>
        <end position="787"/>
    </location>
</feature>
<evidence type="ECO:0000256" key="4">
    <source>
        <dbReference type="ARBA" id="ARBA00022771"/>
    </source>
</evidence>
<feature type="domain" description="PHD-type" evidence="10">
    <location>
        <begin position="1067"/>
        <end position="1125"/>
    </location>
</feature>
<dbReference type="EMBL" id="JBBCAQ010000020">
    <property type="protein sequence ID" value="KAK7593111.1"/>
    <property type="molecule type" value="Genomic_DNA"/>
</dbReference>
<dbReference type="SUPFAM" id="SSF57903">
    <property type="entry name" value="FYVE/PHD zinc finger"/>
    <property type="match status" value="1"/>
</dbReference>
<dbReference type="PANTHER" id="PTHR23194:SF16">
    <property type="entry name" value="PROTEIN PYGOPUS"/>
    <property type="match status" value="1"/>
</dbReference>
<keyword evidence="4 8" id="KW-0863">Zinc-finger</keyword>
<dbReference type="InterPro" id="IPR011011">
    <property type="entry name" value="Znf_FYVE_PHD"/>
</dbReference>
<dbReference type="InterPro" id="IPR019787">
    <property type="entry name" value="Znf_PHD-finger"/>
</dbReference>
<evidence type="ECO:0000313" key="11">
    <source>
        <dbReference type="EMBL" id="KAK7593111.1"/>
    </source>
</evidence>
<evidence type="ECO:0000313" key="12">
    <source>
        <dbReference type="Proteomes" id="UP001367676"/>
    </source>
</evidence>
<dbReference type="FunFam" id="3.30.40.10:FF:000107">
    <property type="entry name" value="pygopus homolog 1"/>
    <property type="match status" value="1"/>
</dbReference>
<dbReference type="PANTHER" id="PTHR23194">
    <property type="entry name" value="PYGOPUS"/>
    <property type="match status" value="1"/>
</dbReference>
<dbReference type="GO" id="GO:0005634">
    <property type="term" value="C:nucleus"/>
    <property type="evidence" value="ECO:0007669"/>
    <property type="project" value="UniProtKB-SubCell"/>
</dbReference>
<evidence type="ECO:0000256" key="1">
    <source>
        <dbReference type="ARBA" id="ARBA00004123"/>
    </source>
</evidence>
<dbReference type="GO" id="GO:0016055">
    <property type="term" value="P:Wnt signaling pathway"/>
    <property type="evidence" value="ECO:0007669"/>
    <property type="project" value="UniProtKB-KW"/>
</dbReference>
<accession>A0AAN9Y6I7</accession>
<name>A0AAN9Y6I7_9HEMI</name>
<evidence type="ECO:0000256" key="3">
    <source>
        <dbReference type="ARBA" id="ARBA00022723"/>
    </source>
</evidence>
<feature type="compositionally biased region" description="Basic and acidic residues" evidence="9">
    <location>
        <begin position="849"/>
        <end position="866"/>
    </location>
</feature>
<sequence length="1135" mass="117872">MPRGRNQISYFGQCPENEMPHMQRPPGPCFDNYSKMDGHCGMGVSEFKSPMMNADPAPPPAKKKRRTSNNMSAAAQQSPSVMQDLCPPPLSGYGDTIVASNPFDDAPSMPPMSHMNQMNHLNKHMGVGPCMSPAGPPMMGSMSPCHIVGPPMPCGPRSPISCGPPMGNCSPMGGAGTPMNANSVMGNGPMNSVMPMNRSPSSLGSPLSSVMAANVRGNSPLDCGLSINSVGSQKGSPMSVMGSHNINLNCGSPMGSPSNVPLNNCNNNMMGSPIPSPLSNVPCSLGSGGGNSDLGIHLNNVMNRSPHSAPPPNSVSGSMMCNPAMRGPSPISGGPMNGPMSMNCNPNPSMMNPKPDMNMNDLALREGCGPGHLPMKPNNGPGGCGMPVNNISCSRPSDFPMNGPHCGPMMNNQCGPNMSHGPCMGNGMNRAPCPPGMGMNLPFDGMNPQFRPAMNRSQFPRGMTNIPYGPNSMNGPMNGPMSVPMNGPMNGPPMNSPMNNPMNGPNMSNMCGPSELNSLPGCGPNNASGLHCVGDQGPPPHMNNVQCMNPNAMNQCPPPQPPNSMFNPPYSPFDVNNPRCSPNMNFHPNDMNVNNNFYRSPNVNNAGPGSCIPNMHPSVVGTSANDVLGVTDSIVSNGNATKNDPSTVDSDIASVVCGITHDTADDLNLLGDELLRDTKPDEQQQRKSIKDFGDSHLLLGDDVVGAVKDEELDSKPNKAELDAKVSGGEETKRDAVSDKRDASTPLPSSTSASLPSSTCTTSNTCSSTTTNATVSGSETTATTSESGDLGSKAANGKSGDGANDDDDFVFKNGNSGGGGSGETLSNTSAHSNSNAATENDGSTMEDVVTDDKIKNEPAEEKLLDGDFHDDDDSGHHFHKMLGDDKNDANSNAGDGLGGQVAGSGDESGSSGAAGPVQGAEKETGKAAAPTQCMVKMEGDELFDSGVPGGGVPGAGGLRKNDCSTPSGGMRPGGNGFTGPNVMAGGGPPVGFNVPSANDLVSAGVMPNSASCMNDALCSNPMLPNMGRSGLPHNANHAMNFPNRNVCTVYPINKSKVFNSQNPNAPPIYACGKCHKEINDNDQAILCESGCHFWYHRTCSGLTEMAYKFLTNEIYAEWACDSCLNTKSIPLVKYKP</sequence>
<dbReference type="InterPro" id="IPR001965">
    <property type="entry name" value="Znf_PHD"/>
</dbReference>
<evidence type="ECO:0000256" key="5">
    <source>
        <dbReference type="ARBA" id="ARBA00022833"/>
    </source>
</evidence>
<keyword evidence="6" id="KW-0539">Nucleus</keyword>
<feature type="region of interest" description="Disordered" evidence="9">
    <location>
        <begin position="49"/>
        <end position="82"/>
    </location>
</feature>
<comment type="caution">
    <text evidence="11">The sequence shown here is derived from an EMBL/GenBank/DDBJ whole genome shotgun (WGS) entry which is preliminary data.</text>
</comment>
<evidence type="ECO:0000259" key="10">
    <source>
        <dbReference type="PROSITE" id="PS50016"/>
    </source>
</evidence>
<gene>
    <name evidence="11" type="ORF">V9T40_007863</name>
</gene>
<comment type="subcellular location">
    <subcellularLocation>
        <location evidence="1">Nucleus</location>
    </subcellularLocation>
</comment>
<comment type="function">
    <text evidence="7">Involved in signal transduction through the Wnt pathway.</text>
</comment>
<evidence type="ECO:0000256" key="8">
    <source>
        <dbReference type="PROSITE-ProRule" id="PRU00146"/>
    </source>
</evidence>
<reference evidence="11 12" key="1">
    <citation type="submission" date="2024-03" db="EMBL/GenBank/DDBJ databases">
        <title>Adaptation during the transition from Ophiocordyceps entomopathogen to insect associate is accompanied by gene loss and intensified selection.</title>
        <authorList>
            <person name="Ward C.M."/>
            <person name="Onetto C.A."/>
            <person name="Borneman A.R."/>
        </authorList>
    </citation>
    <scope>NUCLEOTIDE SEQUENCE [LARGE SCALE GENOMIC DNA]</scope>
    <source>
        <strain evidence="11">AWRI1</strain>
        <tissue evidence="11">Single Adult Female</tissue>
    </source>
</reference>
<dbReference type="PROSITE" id="PS01359">
    <property type="entry name" value="ZF_PHD_1"/>
    <property type="match status" value="1"/>
</dbReference>
<keyword evidence="3" id="KW-0479">Metal-binding</keyword>
<dbReference type="InterPro" id="IPR013083">
    <property type="entry name" value="Znf_RING/FYVE/PHD"/>
</dbReference>
<dbReference type="InterPro" id="IPR019786">
    <property type="entry name" value="Zinc_finger_PHD-type_CS"/>
</dbReference>
<evidence type="ECO:0000256" key="7">
    <source>
        <dbReference type="ARBA" id="ARBA00037400"/>
    </source>
</evidence>
<keyword evidence="2" id="KW-0879">Wnt signaling pathway</keyword>
<feature type="region of interest" description="Disordered" evidence="9">
    <location>
        <begin position="709"/>
        <end position="928"/>
    </location>
</feature>
<dbReference type="PROSITE" id="PS50016">
    <property type="entry name" value="ZF_PHD_2"/>
    <property type="match status" value="1"/>
</dbReference>
<feature type="compositionally biased region" description="Basic and acidic residues" evidence="9">
    <location>
        <begin position="709"/>
        <end position="742"/>
    </location>
</feature>
<proteinExistence type="predicted"/>
<organism evidence="11 12">
    <name type="scientific">Parthenolecanium corni</name>
    <dbReference type="NCBI Taxonomy" id="536013"/>
    <lineage>
        <taxon>Eukaryota</taxon>
        <taxon>Metazoa</taxon>
        <taxon>Ecdysozoa</taxon>
        <taxon>Arthropoda</taxon>
        <taxon>Hexapoda</taxon>
        <taxon>Insecta</taxon>
        <taxon>Pterygota</taxon>
        <taxon>Neoptera</taxon>
        <taxon>Paraneoptera</taxon>
        <taxon>Hemiptera</taxon>
        <taxon>Sternorrhyncha</taxon>
        <taxon>Coccoidea</taxon>
        <taxon>Coccidae</taxon>
        <taxon>Parthenolecanium</taxon>
    </lineage>
</organism>
<feature type="compositionally biased region" description="Polar residues" evidence="9">
    <location>
        <begin position="68"/>
        <end position="81"/>
    </location>
</feature>
<dbReference type="GO" id="GO:0008270">
    <property type="term" value="F:zinc ion binding"/>
    <property type="evidence" value="ECO:0007669"/>
    <property type="project" value="UniProtKB-KW"/>
</dbReference>
<dbReference type="Proteomes" id="UP001367676">
    <property type="component" value="Unassembled WGS sequence"/>
</dbReference>
<dbReference type="CDD" id="cd15637">
    <property type="entry name" value="PHD_dPYGO"/>
    <property type="match status" value="1"/>
</dbReference>
<feature type="compositionally biased region" description="Low complexity" evidence="9">
    <location>
        <begin position="823"/>
        <end position="837"/>
    </location>
</feature>
<keyword evidence="5" id="KW-0862">Zinc</keyword>